<evidence type="ECO:0000313" key="2">
    <source>
        <dbReference type="EMBL" id="GAA1916263.1"/>
    </source>
</evidence>
<organism evidence="2 3">
    <name type="scientific">Arthrobacter gandavensis</name>
    <dbReference type="NCBI Taxonomy" id="169960"/>
    <lineage>
        <taxon>Bacteria</taxon>
        <taxon>Bacillati</taxon>
        <taxon>Actinomycetota</taxon>
        <taxon>Actinomycetes</taxon>
        <taxon>Micrococcales</taxon>
        <taxon>Micrococcaceae</taxon>
        <taxon>Arthrobacter</taxon>
    </lineage>
</organism>
<evidence type="ECO:0000256" key="1">
    <source>
        <dbReference type="SAM" id="Phobius"/>
    </source>
</evidence>
<protein>
    <submittedName>
        <fullName evidence="2">Uncharacterized protein</fullName>
    </submittedName>
</protein>
<keyword evidence="3" id="KW-1185">Reference proteome</keyword>
<dbReference type="Proteomes" id="UP001500784">
    <property type="component" value="Unassembled WGS sequence"/>
</dbReference>
<dbReference type="EMBL" id="BAAALV010000003">
    <property type="protein sequence ID" value="GAA1916263.1"/>
    <property type="molecule type" value="Genomic_DNA"/>
</dbReference>
<keyword evidence="1" id="KW-0472">Membrane</keyword>
<reference evidence="2 3" key="1">
    <citation type="journal article" date="2019" name="Int. J. Syst. Evol. Microbiol.">
        <title>The Global Catalogue of Microorganisms (GCM) 10K type strain sequencing project: providing services to taxonomists for standard genome sequencing and annotation.</title>
        <authorList>
            <consortium name="The Broad Institute Genomics Platform"/>
            <consortium name="The Broad Institute Genome Sequencing Center for Infectious Disease"/>
            <person name="Wu L."/>
            <person name="Ma J."/>
        </authorList>
    </citation>
    <scope>NUCLEOTIDE SEQUENCE [LARGE SCALE GENOMIC DNA]</scope>
    <source>
        <strain evidence="2 3">JCM 13316</strain>
    </source>
</reference>
<name>A0ABN2PA90_9MICC</name>
<comment type="caution">
    <text evidence="2">The sequence shown here is derived from an EMBL/GenBank/DDBJ whole genome shotgun (WGS) entry which is preliminary data.</text>
</comment>
<sequence>MRAYLHRPVSGVAYQQGDAWPAGVYLNVLLLMVITWGAQHDLSFPSGAGSLYLVVGGGPSVPASRGGVAVRMAGSYAVGV</sequence>
<accession>A0ABN2PA90</accession>
<feature type="transmembrane region" description="Helical" evidence="1">
    <location>
        <begin position="20"/>
        <end position="38"/>
    </location>
</feature>
<proteinExistence type="predicted"/>
<gene>
    <name evidence="2" type="ORF">GCM10009688_21500</name>
</gene>
<keyword evidence="1" id="KW-1133">Transmembrane helix</keyword>
<evidence type="ECO:0000313" key="3">
    <source>
        <dbReference type="Proteomes" id="UP001500784"/>
    </source>
</evidence>
<keyword evidence="1" id="KW-0812">Transmembrane</keyword>